<organism evidence="2">
    <name type="scientific">Colletotrichum graminicola (strain M1.001 / M2 / FGSC 10212)</name>
    <name type="common">Maize anthracnose fungus</name>
    <name type="synonym">Glomerella graminicola</name>
    <dbReference type="NCBI Taxonomy" id="645133"/>
    <lineage>
        <taxon>Eukaryota</taxon>
        <taxon>Fungi</taxon>
        <taxon>Dikarya</taxon>
        <taxon>Ascomycota</taxon>
        <taxon>Pezizomycotina</taxon>
        <taxon>Sordariomycetes</taxon>
        <taxon>Hypocreomycetidae</taxon>
        <taxon>Glomerellales</taxon>
        <taxon>Glomerellaceae</taxon>
        <taxon>Colletotrichum</taxon>
        <taxon>Colletotrichum graminicola species complex</taxon>
    </lineage>
</organism>
<dbReference type="EMBL" id="GG697346">
    <property type="protein sequence ID" value="EFQ29698.1"/>
    <property type="molecule type" value="Genomic_DNA"/>
</dbReference>
<reference evidence="2" key="1">
    <citation type="journal article" date="2012" name="Nat. Genet.">
        <title>Lifestyle transitions in plant pathogenic Colletotrichum fungi deciphered by genome and transcriptome analyses.</title>
        <authorList>
            <person name="O'Connell R.J."/>
            <person name="Thon M.R."/>
            <person name="Hacquard S."/>
            <person name="Amyotte S.G."/>
            <person name="Kleemann J."/>
            <person name="Torres M.F."/>
            <person name="Damm U."/>
            <person name="Buiate E.A."/>
            <person name="Epstein L."/>
            <person name="Alkan N."/>
            <person name="Altmueller J."/>
            <person name="Alvarado-Balderrama L."/>
            <person name="Bauser C.A."/>
            <person name="Becker C."/>
            <person name="Birren B.W."/>
            <person name="Chen Z."/>
            <person name="Choi J."/>
            <person name="Crouch J.A."/>
            <person name="Duvick J.P."/>
            <person name="Farman M.A."/>
            <person name="Gan P."/>
            <person name="Heiman D."/>
            <person name="Henrissat B."/>
            <person name="Howard R.J."/>
            <person name="Kabbage M."/>
            <person name="Koch C."/>
            <person name="Kracher B."/>
            <person name="Kubo Y."/>
            <person name="Law A.D."/>
            <person name="Lebrun M.-H."/>
            <person name="Lee Y.-H."/>
            <person name="Miyara I."/>
            <person name="Moore N."/>
            <person name="Neumann U."/>
            <person name="Nordstroem K."/>
            <person name="Panaccione D.G."/>
            <person name="Panstruga R."/>
            <person name="Place M."/>
            <person name="Proctor R.H."/>
            <person name="Prusky D."/>
            <person name="Rech G."/>
            <person name="Reinhardt R."/>
            <person name="Rollins J.A."/>
            <person name="Rounsley S."/>
            <person name="Schardl C.L."/>
            <person name="Schwartz D.C."/>
            <person name="Shenoy N."/>
            <person name="Shirasu K."/>
            <person name="Sikhakolli U.R."/>
            <person name="Stueber K."/>
            <person name="Sukno S.A."/>
            <person name="Sweigard J.A."/>
            <person name="Takano Y."/>
            <person name="Takahara H."/>
            <person name="Trail F."/>
            <person name="van der Does H.C."/>
            <person name="Voll L.M."/>
            <person name="Will I."/>
            <person name="Young S."/>
            <person name="Zeng Q."/>
            <person name="Zhang J."/>
            <person name="Zhou S."/>
            <person name="Dickman M.B."/>
            <person name="Schulze-Lefert P."/>
            <person name="Ver Loren van Themaat E."/>
            <person name="Ma L.-J."/>
            <person name="Vaillancourt L.J."/>
        </authorList>
    </citation>
    <scope>NUCLEOTIDE SEQUENCE [LARGE SCALE GENOMIC DNA]</scope>
    <source>
        <strain evidence="2">M1.001 / M2 / FGSC 10212</strain>
    </source>
</reference>
<accession>E3QGA2</accession>
<evidence type="ECO:0000313" key="2">
    <source>
        <dbReference type="Proteomes" id="UP000008782"/>
    </source>
</evidence>
<sequence length="121" mass="13878">MARECWISIQTTCKLYDRLCQTCMIEIPNRSIVMQSRRGRWVNERELDRAMQSSVLEANQAKPIWYISSASTPTVNDQRQANSPFFLKKAFGSTPQICMYAMLSYTEELPVNSGMLSSARL</sequence>
<dbReference type="GeneID" id="24410207"/>
<protein>
    <submittedName>
        <fullName evidence="1">Uncharacterized protein</fullName>
    </submittedName>
</protein>
<evidence type="ECO:0000313" key="1">
    <source>
        <dbReference type="EMBL" id="EFQ29698.1"/>
    </source>
</evidence>
<dbReference type="RefSeq" id="XP_008093718.1">
    <property type="nucleotide sequence ID" value="XM_008095527.1"/>
</dbReference>
<dbReference type="VEuPathDB" id="FungiDB:GLRG_04842"/>
<dbReference type="Proteomes" id="UP000008782">
    <property type="component" value="Unassembled WGS sequence"/>
</dbReference>
<gene>
    <name evidence="1" type="ORF">GLRG_04842</name>
</gene>
<dbReference type="AlphaFoldDB" id="E3QGA2"/>
<keyword evidence="2" id="KW-1185">Reference proteome</keyword>
<name>E3QGA2_COLGM</name>
<dbReference type="HOGENOM" id="CLU_2037890_0_0_1"/>
<proteinExistence type="predicted"/>